<dbReference type="GO" id="GO:0006511">
    <property type="term" value="P:ubiquitin-dependent protein catabolic process"/>
    <property type="evidence" value="ECO:0007669"/>
    <property type="project" value="TreeGrafter"/>
</dbReference>
<evidence type="ECO:0000313" key="4">
    <source>
        <dbReference type="EMBL" id="KAK3174772.1"/>
    </source>
</evidence>
<keyword evidence="5" id="KW-1185">Reference proteome</keyword>
<dbReference type="EMBL" id="JASNWA010000006">
    <property type="protein sequence ID" value="KAK3174772.1"/>
    <property type="molecule type" value="Genomic_DNA"/>
</dbReference>
<sequence>MDAILQQLLAFPPHPPPANPPSDAEYDKQINIQIQHLNHIPASKLTAPVPGGGDLLDVIDPSVNTISYLYVLLAQINSPSGKQKAGSTSDSYAPVSLLWLKTLEFMERFDHIQIRYVGNEFRRLVEMTAANARLVSQVSSYSIKQRTVIDKVQPFAAIPAIRSAILRVDPSGATFTSSHLIFVRLCLEARVYYDALPVLDQNIYYFPTSTNKAAQNNRFPYFCSDHESSSTFITPESGLSAKLVYRDHLQYFLYGAMIYMGLKDWKHALFFLEVVISSPVANNASKIQVEAYKKWVLVRLLYKGHPVLTAFLKPLAVPKTTNSQALKQYRALAKAYDALAEIFHVGIKEGHDKQRLIEEAQVGMQFWDSDCNRGLVRQVLEAFRKFSILQLQSTFAALTVADITRKTSPDPSDYAGTGRYVVNLISSGQLNATISEPSDDPKSWIIRFSDPTSGPLARSEEQQHDALVKQTRKVEDLVRHIRELDRKLSLTKDYIGDAKKKKKEQNGEGGEAGSAWTTHGEGFDHDEDMMADL</sequence>
<dbReference type="Pfam" id="PF22788">
    <property type="entry name" value="COP9_hel_rpt"/>
    <property type="match status" value="2"/>
</dbReference>
<dbReference type="PANTHER" id="PTHR10758">
    <property type="entry name" value="26S PROTEASOME NON-ATPASE REGULATORY SUBUNIT 3/COP9 SIGNALOSOME COMPLEX SUBUNIT 3"/>
    <property type="match status" value="1"/>
</dbReference>
<protein>
    <recommendedName>
        <fullName evidence="3">COP9 signalosome complex subunit 3 N-terminal helical repeats domain-containing protein</fullName>
    </recommendedName>
</protein>
<accession>A0AAD9ZDG9</accession>
<reference evidence="4" key="1">
    <citation type="submission" date="2022-11" db="EMBL/GenBank/DDBJ databases">
        <title>Chromosomal genome sequence assembly and mating type (MAT) locus characterization of the leprose asexual lichenized fungus Lepraria neglecta (Nyl.) Erichsen.</title>
        <authorList>
            <person name="Allen J.L."/>
            <person name="Pfeffer B."/>
        </authorList>
    </citation>
    <scope>NUCLEOTIDE SEQUENCE</scope>
    <source>
        <strain evidence="4">Allen 5258</strain>
    </source>
</reference>
<dbReference type="AlphaFoldDB" id="A0AAD9ZDG9"/>
<feature type="compositionally biased region" description="Acidic residues" evidence="2">
    <location>
        <begin position="524"/>
        <end position="533"/>
    </location>
</feature>
<gene>
    <name evidence="4" type="ORF">OEA41_002018</name>
</gene>
<name>A0AAD9ZDG9_9LECA</name>
<feature type="domain" description="COP9 signalosome complex subunit 3 N-terminal helical repeats" evidence="3">
    <location>
        <begin position="55"/>
        <end position="213"/>
    </location>
</feature>
<dbReference type="GO" id="GO:0008180">
    <property type="term" value="C:COP9 signalosome"/>
    <property type="evidence" value="ECO:0007669"/>
    <property type="project" value="TreeGrafter"/>
</dbReference>
<feature type="domain" description="COP9 signalosome complex subunit 3 N-terminal helical repeats" evidence="3">
    <location>
        <begin position="245"/>
        <end position="305"/>
    </location>
</feature>
<evidence type="ECO:0000259" key="3">
    <source>
        <dbReference type="Pfam" id="PF22788"/>
    </source>
</evidence>
<evidence type="ECO:0000256" key="2">
    <source>
        <dbReference type="SAM" id="MobiDB-lite"/>
    </source>
</evidence>
<dbReference type="InterPro" id="IPR055089">
    <property type="entry name" value="COP9_N"/>
</dbReference>
<feature type="region of interest" description="Disordered" evidence="2">
    <location>
        <begin position="498"/>
        <end position="533"/>
    </location>
</feature>
<evidence type="ECO:0000256" key="1">
    <source>
        <dbReference type="ARBA" id="ARBA00022490"/>
    </source>
</evidence>
<evidence type="ECO:0000313" key="5">
    <source>
        <dbReference type="Proteomes" id="UP001276659"/>
    </source>
</evidence>
<dbReference type="Proteomes" id="UP001276659">
    <property type="component" value="Unassembled WGS sequence"/>
</dbReference>
<comment type="caution">
    <text evidence="4">The sequence shown here is derived from an EMBL/GenBank/DDBJ whole genome shotgun (WGS) entry which is preliminary data.</text>
</comment>
<keyword evidence="1" id="KW-0963">Cytoplasm</keyword>
<proteinExistence type="predicted"/>
<organism evidence="4 5">
    <name type="scientific">Lepraria neglecta</name>
    <dbReference type="NCBI Taxonomy" id="209136"/>
    <lineage>
        <taxon>Eukaryota</taxon>
        <taxon>Fungi</taxon>
        <taxon>Dikarya</taxon>
        <taxon>Ascomycota</taxon>
        <taxon>Pezizomycotina</taxon>
        <taxon>Lecanoromycetes</taxon>
        <taxon>OSLEUM clade</taxon>
        <taxon>Lecanoromycetidae</taxon>
        <taxon>Lecanorales</taxon>
        <taxon>Lecanorineae</taxon>
        <taxon>Stereocaulaceae</taxon>
        <taxon>Lepraria</taxon>
    </lineage>
</organism>
<dbReference type="PANTHER" id="PTHR10758:SF1">
    <property type="entry name" value="COP9 SIGNALOSOME COMPLEX SUBUNIT 3"/>
    <property type="match status" value="1"/>
</dbReference>
<dbReference type="InterPro" id="IPR050756">
    <property type="entry name" value="CSN3"/>
</dbReference>